<gene>
    <name evidence="14" type="ORF">CO088_04255</name>
</gene>
<evidence type="ECO:0000256" key="9">
    <source>
        <dbReference type="ARBA" id="ARBA00034808"/>
    </source>
</evidence>
<dbReference type="CDD" id="cd18807">
    <property type="entry name" value="SF1_C_UvrD"/>
    <property type="match status" value="1"/>
</dbReference>
<dbReference type="GO" id="GO:0033202">
    <property type="term" value="C:DNA helicase complex"/>
    <property type="evidence" value="ECO:0007669"/>
    <property type="project" value="TreeGrafter"/>
</dbReference>
<dbReference type="CDD" id="cd17932">
    <property type="entry name" value="DEXQc_UvrD"/>
    <property type="match status" value="1"/>
</dbReference>
<reference evidence="15" key="1">
    <citation type="submission" date="2017-09" db="EMBL/GenBank/DDBJ databases">
        <title>Depth-based differentiation of microbial function through sediment-hosted aquifers and enrichment of novel symbionts in the deep terrestrial subsurface.</title>
        <authorList>
            <person name="Probst A.J."/>
            <person name="Ladd B."/>
            <person name="Jarett J.K."/>
            <person name="Geller-Mcgrath D.E."/>
            <person name="Sieber C.M.K."/>
            <person name="Emerson J.B."/>
            <person name="Anantharaman K."/>
            <person name="Thomas B.C."/>
            <person name="Malmstrom R."/>
            <person name="Stieglmeier M."/>
            <person name="Klingl A."/>
            <person name="Woyke T."/>
            <person name="Ryan C.M."/>
            <person name="Banfield J.F."/>
        </authorList>
    </citation>
    <scope>NUCLEOTIDE SEQUENCE [LARGE SCALE GENOMIC DNA]</scope>
</reference>
<dbReference type="Pfam" id="PF13361">
    <property type="entry name" value="UvrD_C"/>
    <property type="match status" value="1"/>
</dbReference>
<proteinExistence type="inferred from homology"/>
<evidence type="ECO:0000259" key="12">
    <source>
        <dbReference type="PROSITE" id="PS51198"/>
    </source>
</evidence>
<evidence type="ECO:0000256" key="7">
    <source>
        <dbReference type="ARBA" id="ARBA00023235"/>
    </source>
</evidence>
<dbReference type="SUPFAM" id="SSF52540">
    <property type="entry name" value="P-loop containing nucleoside triphosphate hydrolases"/>
    <property type="match status" value="1"/>
</dbReference>
<keyword evidence="4 11" id="KW-0347">Helicase</keyword>
<evidence type="ECO:0000256" key="10">
    <source>
        <dbReference type="ARBA" id="ARBA00048988"/>
    </source>
</evidence>
<dbReference type="PROSITE" id="PS51198">
    <property type="entry name" value="UVRD_HELICASE_ATP_BIND"/>
    <property type="match status" value="1"/>
</dbReference>
<dbReference type="EMBL" id="PFTM01000069">
    <property type="protein sequence ID" value="PJB81905.1"/>
    <property type="molecule type" value="Genomic_DNA"/>
</dbReference>
<dbReference type="InterPro" id="IPR013986">
    <property type="entry name" value="DExx_box_DNA_helicase_dom_sf"/>
</dbReference>
<dbReference type="Gene3D" id="3.40.50.300">
    <property type="entry name" value="P-loop containing nucleotide triphosphate hydrolases"/>
    <property type="match status" value="2"/>
</dbReference>
<protein>
    <recommendedName>
        <fullName evidence="9">DNA 3'-5' helicase</fullName>
        <ecNumber evidence="9">5.6.2.4</ecNumber>
    </recommendedName>
</protein>
<keyword evidence="7" id="KW-0413">Isomerase</keyword>
<evidence type="ECO:0000256" key="1">
    <source>
        <dbReference type="ARBA" id="ARBA00009922"/>
    </source>
</evidence>
<evidence type="ECO:0000313" key="15">
    <source>
        <dbReference type="Proteomes" id="UP000229236"/>
    </source>
</evidence>
<dbReference type="InterPro" id="IPR000212">
    <property type="entry name" value="DNA_helicase_UvrD/REP"/>
</dbReference>
<dbReference type="Proteomes" id="UP000229236">
    <property type="component" value="Unassembled WGS sequence"/>
</dbReference>
<accession>A0A2M8D5Q1</accession>
<comment type="caution">
    <text evidence="14">The sequence shown here is derived from an EMBL/GenBank/DDBJ whole genome shotgun (WGS) entry which is preliminary data.</text>
</comment>
<dbReference type="Pfam" id="PF00580">
    <property type="entry name" value="UvrD-helicase"/>
    <property type="match status" value="1"/>
</dbReference>
<feature type="binding site" evidence="11">
    <location>
        <begin position="26"/>
        <end position="33"/>
    </location>
    <ligand>
        <name>ATP</name>
        <dbReference type="ChEBI" id="CHEBI:30616"/>
    </ligand>
</feature>
<keyword evidence="2 11" id="KW-0547">Nucleotide-binding</keyword>
<evidence type="ECO:0000256" key="3">
    <source>
        <dbReference type="ARBA" id="ARBA00022801"/>
    </source>
</evidence>
<dbReference type="GO" id="GO:0016887">
    <property type="term" value="F:ATP hydrolysis activity"/>
    <property type="evidence" value="ECO:0007669"/>
    <property type="project" value="RHEA"/>
</dbReference>
<name>A0A2M8D5Q1_9BACT</name>
<dbReference type="GO" id="GO:0005524">
    <property type="term" value="F:ATP binding"/>
    <property type="evidence" value="ECO:0007669"/>
    <property type="project" value="UniProtKB-UniRule"/>
</dbReference>
<organism evidence="14 15">
    <name type="scientific">Candidatus Yonathbacteria bacterium CG_4_9_14_0_8_um_filter_46_47</name>
    <dbReference type="NCBI Taxonomy" id="1975106"/>
    <lineage>
        <taxon>Bacteria</taxon>
        <taxon>Candidatus Yonathiibacteriota</taxon>
    </lineage>
</organism>
<dbReference type="PROSITE" id="PS51217">
    <property type="entry name" value="UVRD_HELICASE_CTER"/>
    <property type="match status" value="1"/>
</dbReference>
<feature type="domain" description="UvrD-like helicase C-terminal" evidence="13">
    <location>
        <begin position="294"/>
        <end position="550"/>
    </location>
</feature>
<keyword evidence="6" id="KW-0238">DNA-binding</keyword>
<feature type="domain" description="UvrD-like helicase ATP-binding" evidence="12">
    <location>
        <begin position="5"/>
        <end position="293"/>
    </location>
</feature>
<dbReference type="InterPro" id="IPR014016">
    <property type="entry name" value="UvrD-like_ATP-bd"/>
</dbReference>
<evidence type="ECO:0000256" key="8">
    <source>
        <dbReference type="ARBA" id="ARBA00034617"/>
    </source>
</evidence>
<comment type="similarity">
    <text evidence="1">Belongs to the helicase family. UvrD subfamily.</text>
</comment>
<dbReference type="GO" id="GO:0000725">
    <property type="term" value="P:recombinational repair"/>
    <property type="evidence" value="ECO:0007669"/>
    <property type="project" value="TreeGrafter"/>
</dbReference>
<evidence type="ECO:0000256" key="5">
    <source>
        <dbReference type="ARBA" id="ARBA00022840"/>
    </source>
</evidence>
<sequence>MNHLDGLNERQRAAALHKDGPLLIIAGAGTGKTKTLTHRIMNLVKEGVPPMEILAITFTNKAANEMAVRVRTLLGTGTTRHFPLQSTRSNAPFIGTFHSLGAFIMRESGEAIGMPRAFSILDKRESLSLVKEAIKERGIDPKQFVPERISTIISKNKGELISVEEYAAGAGNNYFPAILSTIWLAYEKKLSEHKAVDFDDLIAKTVTLLRKNETARHYQNKWKYVHIDEYQDTNTAQYELARILAAAGNICVVGDADQNIYSWRGAKIRNILNFEKDYPGTTTVLLEENYRSTRTILAAANDVIKKNKHRKEKNLFTKNTDGEKITLYEGYDEGDESLFVARKIAELVRGGTVPKDIAVLYRANFQSRVLEEALIEHSLPYQILGIKFFERKEVKDVLAFIRAARNPDNTIDIKRVINVPPRGIGKITIERTLSGNKDKLSPALREKVARFETLLTALREASTKLKPSEFIKFVIKESGMEKYFATGTEDDKERLENARELATLAVKYDVLPVEEGVENLLADAALVSDQDSLENGGNAVRLMTVHASKGLEFPYVFITGMEQDLFPHKKIGESFVSEEEGEEERRLFYVALTRAEKKIFLSYASFRTIFGSRQVNAPSEFITDIDETLIEPDQGAGYADTATVYLE</sequence>
<dbReference type="PANTHER" id="PTHR11070:SF2">
    <property type="entry name" value="ATP-DEPENDENT DNA HELICASE SRS2"/>
    <property type="match status" value="1"/>
</dbReference>
<dbReference type="EC" id="5.6.2.4" evidence="9"/>
<dbReference type="GO" id="GO:0005829">
    <property type="term" value="C:cytosol"/>
    <property type="evidence" value="ECO:0007669"/>
    <property type="project" value="TreeGrafter"/>
</dbReference>
<evidence type="ECO:0000256" key="6">
    <source>
        <dbReference type="ARBA" id="ARBA00023125"/>
    </source>
</evidence>
<dbReference type="InterPro" id="IPR014017">
    <property type="entry name" value="DNA_helicase_UvrD-like_C"/>
</dbReference>
<dbReference type="AlphaFoldDB" id="A0A2M8D5Q1"/>
<dbReference type="Gene3D" id="1.10.10.160">
    <property type="match status" value="1"/>
</dbReference>
<dbReference type="PANTHER" id="PTHR11070">
    <property type="entry name" value="UVRD / RECB / PCRA DNA HELICASE FAMILY MEMBER"/>
    <property type="match status" value="1"/>
</dbReference>
<dbReference type="GO" id="GO:0043138">
    <property type="term" value="F:3'-5' DNA helicase activity"/>
    <property type="evidence" value="ECO:0007669"/>
    <property type="project" value="UniProtKB-EC"/>
</dbReference>
<evidence type="ECO:0000256" key="11">
    <source>
        <dbReference type="PROSITE-ProRule" id="PRU00560"/>
    </source>
</evidence>
<evidence type="ECO:0000313" key="14">
    <source>
        <dbReference type="EMBL" id="PJB81905.1"/>
    </source>
</evidence>
<dbReference type="GO" id="GO:0003677">
    <property type="term" value="F:DNA binding"/>
    <property type="evidence" value="ECO:0007669"/>
    <property type="project" value="UniProtKB-KW"/>
</dbReference>
<evidence type="ECO:0000256" key="2">
    <source>
        <dbReference type="ARBA" id="ARBA00022741"/>
    </source>
</evidence>
<keyword evidence="3 11" id="KW-0378">Hydrolase</keyword>
<dbReference type="InterPro" id="IPR027417">
    <property type="entry name" value="P-loop_NTPase"/>
</dbReference>
<dbReference type="Gene3D" id="1.10.486.10">
    <property type="entry name" value="PCRA, domain 4"/>
    <property type="match status" value="1"/>
</dbReference>
<comment type="catalytic activity">
    <reaction evidence="8">
        <text>Couples ATP hydrolysis with the unwinding of duplex DNA by translocating in the 3'-5' direction.</text>
        <dbReference type="EC" id="5.6.2.4"/>
    </reaction>
</comment>
<evidence type="ECO:0000256" key="4">
    <source>
        <dbReference type="ARBA" id="ARBA00022806"/>
    </source>
</evidence>
<evidence type="ECO:0000259" key="13">
    <source>
        <dbReference type="PROSITE" id="PS51217"/>
    </source>
</evidence>
<keyword evidence="5 11" id="KW-0067">ATP-binding</keyword>
<comment type="catalytic activity">
    <reaction evidence="10">
        <text>ATP + H2O = ADP + phosphate + H(+)</text>
        <dbReference type="Rhea" id="RHEA:13065"/>
        <dbReference type="ChEBI" id="CHEBI:15377"/>
        <dbReference type="ChEBI" id="CHEBI:15378"/>
        <dbReference type="ChEBI" id="CHEBI:30616"/>
        <dbReference type="ChEBI" id="CHEBI:43474"/>
        <dbReference type="ChEBI" id="CHEBI:456216"/>
        <dbReference type="EC" id="5.6.2.4"/>
    </reaction>
</comment>